<dbReference type="InterPro" id="IPR035979">
    <property type="entry name" value="RBD_domain_sf"/>
</dbReference>
<dbReference type="OrthoDB" id="417481at2759"/>
<dbReference type="AlphaFoldDB" id="A0A9Q1GQE5"/>
<dbReference type="Pfam" id="PF04059">
    <property type="entry name" value="RRM_2"/>
    <property type="match status" value="1"/>
</dbReference>
<sequence>MESITVQRAEEVPKTQKANAATKKWNLNPKAKEFLPLLPPPPPPPAAHVVWHGGWFLSPPFPPALKPNFKYYLCTTPTPTTAAAFSYSSFTPPVLKLPRTVLPNKPTADKTPSKPRFVKNTRRIGRAMVGHRRPRIVGRRGYYLPKATADCAWVEKDKKGDDEVVVKNERNSALLPPPPPPPPPLPAASVDYYHPFGGSTTCLMIRNIPVRLSRGKLMELLDEHCREQNQKLKVEEEEPPSEFDFLYLPIDFMRKGNKGYAFVNFTSWKGAARLLNCWDGTNWVGCGYTTHKICRFSRARFQKSVFRCESEEYLPVEISPPRNGSNANVTTLVSIGTRLSLD</sequence>
<dbReference type="Proteomes" id="UP001153076">
    <property type="component" value="Unassembled WGS sequence"/>
</dbReference>
<dbReference type="GO" id="GO:0003676">
    <property type="term" value="F:nucleic acid binding"/>
    <property type="evidence" value="ECO:0007669"/>
    <property type="project" value="InterPro"/>
</dbReference>
<dbReference type="EMBL" id="JAKOGI010001962">
    <property type="protein sequence ID" value="KAJ8423436.1"/>
    <property type="molecule type" value="Genomic_DNA"/>
</dbReference>
<dbReference type="Gene3D" id="3.30.70.330">
    <property type="match status" value="1"/>
</dbReference>
<comment type="caution">
    <text evidence="3">The sequence shown here is derived from an EMBL/GenBank/DDBJ whole genome shotgun (WGS) entry which is preliminary data.</text>
</comment>
<name>A0A9Q1GQE5_9CARY</name>
<dbReference type="InterPro" id="IPR012677">
    <property type="entry name" value="Nucleotide-bd_a/b_plait_sf"/>
</dbReference>
<organism evidence="3 4">
    <name type="scientific">Carnegiea gigantea</name>
    <dbReference type="NCBI Taxonomy" id="171969"/>
    <lineage>
        <taxon>Eukaryota</taxon>
        <taxon>Viridiplantae</taxon>
        <taxon>Streptophyta</taxon>
        <taxon>Embryophyta</taxon>
        <taxon>Tracheophyta</taxon>
        <taxon>Spermatophyta</taxon>
        <taxon>Magnoliopsida</taxon>
        <taxon>eudicotyledons</taxon>
        <taxon>Gunneridae</taxon>
        <taxon>Pentapetalae</taxon>
        <taxon>Caryophyllales</taxon>
        <taxon>Cactineae</taxon>
        <taxon>Cactaceae</taxon>
        <taxon>Cactoideae</taxon>
        <taxon>Echinocereeae</taxon>
        <taxon>Carnegiea</taxon>
    </lineage>
</organism>
<dbReference type="InterPro" id="IPR007201">
    <property type="entry name" value="Mei2-like_Rrm_C"/>
</dbReference>
<feature type="region of interest" description="Disordered" evidence="1">
    <location>
        <begin position="1"/>
        <end position="25"/>
    </location>
</feature>
<reference evidence="3" key="1">
    <citation type="submission" date="2022-04" db="EMBL/GenBank/DDBJ databases">
        <title>Carnegiea gigantea Genome sequencing and assembly v2.</title>
        <authorList>
            <person name="Copetti D."/>
            <person name="Sanderson M.J."/>
            <person name="Burquez A."/>
            <person name="Wojciechowski M.F."/>
        </authorList>
    </citation>
    <scope>NUCLEOTIDE SEQUENCE</scope>
    <source>
        <strain evidence="3">SGP5-SGP5p</strain>
        <tissue evidence="3">Aerial part</tissue>
    </source>
</reference>
<dbReference type="SUPFAM" id="SSF54928">
    <property type="entry name" value="RNA-binding domain, RBD"/>
    <property type="match status" value="1"/>
</dbReference>
<evidence type="ECO:0000256" key="1">
    <source>
        <dbReference type="SAM" id="MobiDB-lite"/>
    </source>
</evidence>
<evidence type="ECO:0000313" key="4">
    <source>
        <dbReference type="Proteomes" id="UP001153076"/>
    </source>
</evidence>
<evidence type="ECO:0000259" key="2">
    <source>
        <dbReference type="Pfam" id="PF04059"/>
    </source>
</evidence>
<feature type="domain" description="Mei2-like C-terminal RNA recognition motif" evidence="2">
    <location>
        <begin position="201"/>
        <end position="302"/>
    </location>
</feature>
<proteinExistence type="predicted"/>
<accession>A0A9Q1GQE5</accession>
<protein>
    <recommendedName>
        <fullName evidence="2">Mei2-like C-terminal RNA recognition motif domain-containing protein</fullName>
    </recommendedName>
</protein>
<gene>
    <name evidence="3" type="ORF">Cgig2_015580</name>
</gene>
<keyword evidence="4" id="KW-1185">Reference proteome</keyword>
<evidence type="ECO:0000313" key="3">
    <source>
        <dbReference type="EMBL" id="KAJ8423436.1"/>
    </source>
</evidence>